<comment type="catalytic activity">
    <reaction evidence="7">
        <text>XTP + H2O = XMP + diphosphate + H(+)</text>
        <dbReference type="Rhea" id="RHEA:28610"/>
        <dbReference type="ChEBI" id="CHEBI:15377"/>
        <dbReference type="ChEBI" id="CHEBI:15378"/>
        <dbReference type="ChEBI" id="CHEBI:33019"/>
        <dbReference type="ChEBI" id="CHEBI:57464"/>
        <dbReference type="ChEBI" id="CHEBI:61314"/>
        <dbReference type="EC" id="3.6.1.66"/>
    </reaction>
</comment>
<evidence type="ECO:0000313" key="10">
    <source>
        <dbReference type="Proteomes" id="UP001624684"/>
    </source>
</evidence>
<dbReference type="PANTHER" id="PTHR11067:SF9">
    <property type="entry name" value="INOSINE TRIPHOSPHATE PYROPHOSPHATASE"/>
    <property type="match status" value="1"/>
</dbReference>
<comment type="subunit">
    <text evidence="7">Homodimer.</text>
</comment>
<name>A0ABW8U7N2_9GAMM</name>
<keyword evidence="10" id="KW-1185">Reference proteome</keyword>
<dbReference type="EC" id="3.6.1.66" evidence="7"/>
<dbReference type="SUPFAM" id="SSF52972">
    <property type="entry name" value="ITPase-like"/>
    <property type="match status" value="1"/>
</dbReference>
<dbReference type="NCBIfam" id="TIGR00042">
    <property type="entry name" value="RdgB/HAM1 family non-canonical purine NTP pyrophosphatase"/>
    <property type="match status" value="1"/>
</dbReference>
<keyword evidence="3 7" id="KW-0547">Nucleotide-binding</keyword>
<dbReference type="GO" id="GO:0036220">
    <property type="term" value="F:ITP diphosphatase activity"/>
    <property type="evidence" value="ECO:0007669"/>
    <property type="project" value="UniProtKB-EC"/>
</dbReference>
<dbReference type="CDD" id="cd00515">
    <property type="entry name" value="HAM1"/>
    <property type="match status" value="1"/>
</dbReference>
<comment type="catalytic activity">
    <reaction evidence="7">
        <text>dITP + H2O = dIMP + diphosphate + H(+)</text>
        <dbReference type="Rhea" id="RHEA:28342"/>
        <dbReference type="ChEBI" id="CHEBI:15377"/>
        <dbReference type="ChEBI" id="CHEBI:15378"/>
        <dbReference type="ChEBI" id="CHEBI:33019"/>
        <dbReference type="ChEBI" id="CHEBI:61194"/>
        <dbReference type="ChEBI" id="CHEBI:61382"/>
        <dbReference type="EC" id="3.6.1.66"/>
    </reaction>
</comment>
<sequence>MNAIPHCFGDAMLDLQKIVLASNNQGKLAEFQSLFDAQNLGISIVPQGNLGITDAIEDGQSFIENAIIKARHASAQSGLPAIADDSGLCVPVLGNLPGIYSARFAGEHGNDIANNEKLIQELGSYFERGEKVEAVFVCVLVLVRHQDDPLPIISQGLWHGQIISEPKGEHGFGYDPIFWLPKLQKTSAQLDKIQKNQISHRGQALHSLMTMLANQGLCR</sequence>
<evidence type="ECO:0000256" key="5">
    <source>
        <dbReference type="ARBA" id="ARBA00022842"/>
    </source>
</evidence>
<dbReference type="InterPro" id="IPR002637">
    <property type="entry name" value="RdgB/HAM1"/>
</dbReference>
<dbReference type="Proteomes" id="UP001624684">
    <property type="component" value="Unassembled WGS sequence"/>
</dbReference>
<comment type="caution">
    <text evidence="9">The sequence shown here is derived from an EMBL/GenBank/DDBJ whole genome shotgun (WGS) entry which is preliminary data.</text>
</comment>
<feature type="binding site" evidence="7">
    <location>
        <begin position="22"/>
        <end position="27"/>
    </location>
    <ligand>
        <name>substrate</name>
    </ligand>
</feature>
<dbReference type="PANTHER" id="PTHR11067">
    <property type="entry name" value="INOSINE TRIPHOSPHATE PYROPHOSPHATASE/HAM1 PROTEIN"/>
    <property type="match status" value="1"/>
</dbReference>
<accession>A0ABW8U7N2</accession>
<organism evidence="9 10">
    <name type="scientific">Moraxella oculi</name>
    <dbReference type="NCBI Taxonomy" id="2940516"/>
    <lineage>
        <taxon>Bacteria</taxon>
        <taxon>Pseudomonadati</taxon>
        <taxon>Pseudomonadota</taxon>
        <taxon>Gammaproteobacteria</taxon>
        <taxon>Moraxellales</taxon>
        <taxon>Moraxellaceae</taxon>
        <taxon>Moraxella</taxon>
    </lineage>
</organism>
<keyword evidence="2 7" id="KW-0479">Metal-binding</keyword>
<comment type="similarity">
    <text evidence="1 7 8">Belongs to the HAM1 NTPase family.</text>
</comment>
<dbReference type="Pfam" id="PF01725">
    <property type="entry name" value="Ham1p_like"/>
    <property type="match status" value="1"/>
</dbReference>
<comment type="catalytic activity">
    <reaction evidence="7">
        <text>ITP + H2O = IMP + diphosphate + H(+)</text>
        <dbReference type="Rhea" id="RHEA:29399"/>
        <dbReference type="ChEBI" id="CHEBI:15377"/>
        <dbReference type="ChEBI" id="CHEBI:15378"/>
        <dbReference type="ChEBI" id="CHEBI:33019"/>
        <dbReference type="ChEBI" id="CHEBI:58053"/>
        <dbReference type="ChEBI" id="CHEBI:61402"/>
        <dbReference type="EC" id="3.6.1.66"/>
    </reaction>
</comment>
<comment type="function">
    <text evidence="7">Pyrophosphatase that catalyzes the hydrolysis of nucleoside triphosphates to their monophosphate derivatives, with a high preference for the non-canonical purine nucleotides XTP (xanthosine triphosphate), dITP (deoxyinosine triphosphate) and ITP. Seems to function as a house-cleaning enzyme that removes non-canonical purine nucleotides from the nucleotide pool, thus preventing their incorporation into DNA/RNA and avoiding chromosomal lesions.</text>
</comment>
<comment type="caution">
    <text evidence="7">Lacks conserved residue(s) required for the propagation of feature annotation.</text>
</comment>
<keyword evidence="4 7" id="KW-0378">Hydrolase</keyword>
<evidence type="ECO:0000256" key="8">
    <source>
        <dbReference type="RuleBase" id="RU003781"/>
    </source>
</evidence>
<dbReference type="EMBL" id="JBJJXE010000008">
    <property type="protein sequence ID" value="MFL1732560.1"/>
    <property type="molecule type" value="Genomic_DNA"/>
</dbReference>
<evidence type="ECO:0000256" key="7">
    <source>
        <dbReference type="HAMAP-Rule" id="MF_01405"/>
    </source>
</evidence>
<evidence type="ECO:0000313" key="9">
    <source>
        <dbReference type="EMBL" id="MFL1732560.1"/>
    </source>
</evidence>
<keyword evidence="6 7" id="KW-0546">Nucleotide metabolism</keyword>
<evidence type="ECO:0000256" key="4">
    <source>
        <dbReference type="ARBA" id="ARBA00022801"/>
    </source>
</evidence>
<feature type="binding site" evidence="7">
    <location>
        <position position="86"/>
    </location>
    <ligand>
        <name>substrate</name>
    </ligand>
</feature>
<feature type="active site" description="Proton acceptor" evidence="7">
    <location>
        <position position="85"/>
    </location>
</feature>
<gene>
    <name evidence="9" type="primary">rdgB</name>
    <name evidence="9" type="ORF">ACJHVH_06070</name>
</gene>
<evidence type="ECO:0000256" key="6">
    <source>
        <dbReference type="ARBA" id="ARBA00023080"/>
    </source>
</evidence>
<evidence type="ECO:0000256" key="2">
    <source>
        <dbReference type="ARBA" id="ARBA00022723"/>
    </source>
</evidence>
<feature type="binding site" evidence="7">
    <location>
        <position position="195"/>
    </location>
    <ligand>
        <name>substrate</name>
    </ligand>
</feature>
<feature type="binding site" evidence="7">
    <location>
        <begin position="200"/>
        <end position="201"/>
    </location>
    <ligand>
        <name>substrate</name>
    </ligand>
</feature>
<feature type="binding site" evidence="7">
    <location>
        <position position="85"/>
    </location>
    <ligand>
        <name>Mg(2+)</name>
        <dbReference type="ChEBI" id="CHEBI:18420"/>
    </ligand>
</feature>
<dbReference type="InterPro" id="IPR029001">
    <property type="entry name" value="ITPase-like_fam"/>
</dbReference>
<dbReference type="RefSeq" id="WP_407069144.1">
    <property type="nucleotide sequence ID" value="NZ_JBJJXE010000008.1"/>
</dbReference>
<dbReference type="HAMAP" id="MF_01405">
    <property type="entry name" value="Non_canon_purine_NTPase"/>
    <property type="match status" value="1"/>
</dbReference>
<evidence type="ECO:0000256" key="3">
    <source>
        <dbReference type="ARBA" id="ARBA00022741"/>
    </source>
</evidence>
<comment type="cofactor">
    <cofactor evidence="7">
        <name>Mg(2+)</name>
        <dbReference type="ChEBI" id="CHEBI:18420"/>
    </cofactor>
    <text evidence="7">Binds 1 Mg(2+) ion per subunit.</text>
</comment>
<proteinExistence type="inferred from homology"/>
<feature type="binding site" evidence="7">
    <location>
        <begin position="172"/>
        <end position="175"/>
    </location>
    <ligand>
        <name>substrate</name>
    </ligand>
</feature>
<reference evidence="9 10" key="1">
    <citation type="submission" date="2024-11" db="EMBL/GenBank/DDBJ databases">
        <title>First Report of Moraxella oculi in Brazil in an Infectious Bovine Keratoconjunctivitis Outbreak.</title>
        <authorList>
            <person name="Carvalho C.V."/>
            <person name="Domingues R."/>
            <person name="Coutinho C."/>
            <person name="Honorio N.T.B.S."/>
            <person name="Faza D.R.L.R."/>
            <person name="Carvalho W.A."/>
            <person name="Machado A.B.F."/>
            <person name="Martins M.F."/>
            <person name="Gaspar E.B."/>
        </authorList>
    </citation>
    <scope>NUCLEOTIDE SEQUENCE [LARGE SCALE GENOMIC DNA]</scope>
    <source>
        <strain evidence="9 10">2117LE</strain>
    </source>
</reference>
<keyword evidence="5 7" id="KW-0460">Magnesium</keyword>
<dbReference type="InterPro" id="IPR020922">
    <property type="entry name" value="dITP/XTP_pyrophosphatase"/>
</dbReference>
<dbReference type="Gene3D" id="3.90.950.10">
    <property type="match status" value="1"/>
</dbReference>
<protein>
    <recommendedName>
        <fullName evidence="7">dITP/XTP pyrophosphatase</fullName>
        <ecNumber evidence="7">3.6.1.66</ecNumber>
    </recommendedName>
    <alternativeName>
        <fullName evidence="7">Non-canonical purine NTP pyrophosphatase</fullName>
    </alternativeName>
    <alternativeName>
        <fullName evidence="7">Non-standard purine NTP pyrophosphatase</fullName>
    </alternativeName>
    <alternativeName>
        <fullName evidence="7">Nucleoside-triphosphate diphosphatase</fullName>
    </alternativeName>
    <alternativeName>
        <fullName evidence="7">Nucleoside-triphosphate pyrophosphatase</fullName>
        <shortName evidence="7">NTPase</shortName>
    </alternativeName>
</protein>
<evidence type="ECO:0000256" key="1">
    <source>
        <dbReference type="ARBA" id="ARBA00008023"/>
    </source>
</evidence>